<feature type="domain" description="Programmed cell death protein 2 C-terminal" evidence="2">
    <location>
        <begin position="311"/>
        <end position="437"/>
    </location>
</feature>
<dbReference type="PANTHER" id="PTHR47524:SF1">
    <property type="entry name" value="20S RRNA ACCUMULATION PROTEIN 4"/>
    <property type="match status" value="1"/>
</dbReference>
<dbReference type="GO" id="GO:0005737">
    <property type="term" value="C:cytoplasm"/>
    <property type="evidence" value="ECO:0007669"/>
    <property type="project" value="InterPro"/>
</dbReference>
<keyword evidence="4" id="KW-1185">Reference proteome</keyword>
<evidence type="ECO:0000313" key="4">
    <source>
        <dbReference type="Proteomes" id="UP000054251"/>
    </source>
</evidence>
<feature type="compositionally biased region" description="Polar residues" evidence="1">
    <location>
        <begin position="191"/>
        <end position="203"/>
    </location>
</feature>
<evidence type="ECO:0000313" key="3">
    <source>
        <dbReference type="EMBL" id="KSA00176.1"/>
    </source>
</evidence>
<reference evidence="3 4" key="1">
    <citation type="submission" date="2015-11" db="EMBL/GenBank/DDBJ databases">
        <title>The genome of Debaryomyces fabryi.</title>
        <authorList>
            <person name="Tafer H."/>
            <person name="Lopandic K."/>
        </authorList>
    </citation>
    <scope>NUCLEOTIDE SEQUENCE [LARGE SCALE GENOMIC DNA]</scope>
    <source>
        <strain evidence="3 4">CBS 789</strain>
    </source>
</reference>
<dbReference type="InterPro" id="IPR007320">
    <property type="entry name" value="PDCD2_C"/>
</dbReference>
<proteinExistence type="predicted"/>
<feature type="region of interest" description="Disordered" evidence="1">
    <location>
        <begin position="279"/>
        <end position="302"/>
    </location>
</feature>
<feature type="region of interest" description="Disordered" evidence="1">
    <location>
        <begin position="164"/>
        <end position="215"/>
    </location>
</feature>
<comment type="caution">
    <text evidence="3">The sequence shown here is derived from an EMBL/GenBank/DDBJ whole genome shotgun (WGS) entry which is preliminary data.</text>
</comment>
<accession>A0A0V1PVG4</accession>
<dbReference type="EMBL" id="LMYN01000099">
    <property type="protein sequence ID" value="KSA00176.1"/>
    <property type="molecule type" value="Genomic_DNA"/>
</dbReference>
<evidence type="ECO:0000259" key="2">
    <source>
        <dbReference type="Pfam" id="PF04194"/>
    </source>
</evidence>
<dbReference type="GeneID" id="26841065"/>
<dbReference type="Proteomes" id="UP000054251">
    <property type="component" value="Unassembled WGS sequence"/>
</dbReference>
<dbReference type="OrthoDB" id="443682at2759"/>
<name>A0A0V1PVG4_9ASCO</name>
<sequence>MSSHDEYSSDEEDIIDEKQISQVYLGFVDAPILSGEEENDEPTIEDTFIGGNPVWLHPNSQPTDSQIKCDSCGGKMALLSQIFAPFEGKSYDRVLYIFGCPKTSQCSNKKGSVKCLRGISKDPVKMAQIEEETAEAARKELDEKLRLDNTKKLQIELTKDLFSNSGKDTEEKSDNPFVSSANPFGAASNPFDATSNPFNQSKNNDTDNTKSHPNSLNKESFAEAAAKNLPKSLPKKALSAVGQLPSYPGYFVYVEQEKFKKITIEPELEKYKHLVDLDDETESASRADKKQSSSSSHMNPQTAKISNMLDDKYFEAFTNTVKHNNSQVLRYDLGGKPLLYSGQDDIAAKFNGRDTNFNIPNPGYNPSSTRQFECQLMPKAILDLENENNKTASLTDILNGMSWGTIIVCTDVEDYMPADAFDENNVAYIEEWCGVQWEESV</sequence>
<dbReference type="RefSeq" id="XP_015466278.1">
    <property type="nucleotide sequence ID" value="XM_015612885.1"/>
</dbReference>
<evidence type="ECO:0000256" key="1">
    <source>
        <dbReference type="SAM" id="MobiDB-lite"/>
    </source>
</evidence>
<gene>
    <name evidence="3" type="ORF">AC631_04056</name>
</gene>
<organism evidence="3 4">
    <name type="scientific">Debaryomyces fabryi</name>
    <dbReference type="NCBI Taxonomy" id="58627"/>
    <lineage>
        <taxon>Eukaryota</taxon>
        <taxon>Fungi</taxon>
        <taxon>Dikarya</taxon>
        <taxon>Ascomycota</taxon>
        <taxon>Saccharomycotina</taxon>
        <taxon>Pichiomycetes</taxon>
        <taxon>Debaryomycetaceae</taxon>
        <taxon>Debaryomyces</taxon>
    </lineage>
</organism>
<dbReference type="PANTHER" id="PTHR47524">
    <property type="entry name" value="20S RRNA ACCUMULATION PROTEIN 4"/>
    <property type="match status" value="1"/>
</dbReference>
<dbReference type="AlphaFoldDB" id="A0A0V1PVG4"/>
<dbReference type="Pfam" id="PF04194">
    <property type="entry name" value="PDCD2_C"/>
    <property type="match status" value="1"/>
</dbReference>
<protein>
    <recommendedName>
        <fullName evidence="2">Programmed cell death protein 2 C-terminal domain-containing protein</fullName>
    </recommendedName>
</protein>
<dbReference type="GO" id="GO:0030490">
    <property type="term" value="P:maturation of SSU-rRNA"/>
    <property type="evidence" value="ECO:0007669"/>
    <property type="project" value="TreeGrafter"/>
</dbReference>